<evidence type="ECO:0000256" key="6">
    <source>
        <dbReference type="RuleBase" id="RU366067"/>
    </source>
</evidence>
<keyword evidence="4" id="KW-0732">Signal</keyword>
<evidence type="ECO:0000256" key="5">
    <source>
        <dbReference type="ARBA" id="ARBA00022801"/>
    </source>
</evidence>
<comment type="caution">
    <text evidence="7">The sequence shown here is derived from an EMBL/GenBank/DDBJ whole genome shotgun (WGS) entry which is preliminary data.</text>
</comment>
<protein>
    <recommendedName>
        <fullName evidence="6">Dipeptidyl-peptidase</fullName>
        <ecNumber evidence="6">3.4.14.-</ecNumber>
    </recommendedName>
</protein>
<proteinExistence type="inferred from homology"/>
<keyword evidence="6" id="KW-0720">Serine protease</keyword>
<comment type="similarity">
    <text evidence="1 6">Belongs to the peptidase S46 family.</text>
</comment>
<comment type="function">
    <text evidence="6">Catalyzes the removal of dipeptides from the N-terminus of oligopeptides.</text>
</comment>
<evidence type="ECO:0000313" key="7">
    <source>
        <dbReference type="EMBL" id="MFC3110278.1"/>
    </source>
</evidence>
<evidence type="ECO:0000313" key="8">
    <source>
        <dbReference type="Proteomes" id="UP001595530"/>
    </source>
</evidence>
<keyword evidence="2 6" id="KW-0031">Aminopeptidase</keyword>
<reference evidence="8" key="1">
    <citation type="journal article" date="2019" name="Int. J. Syst. Evol. Microbiol.">
        <title>The Global Catalogue of Microorganisms (GCM) 10K type strain sequencing project: providing services to taxonomists for standard genome sequencing and annotation.</title>
        <authorList>
            <consortium name="The Broad Institute Genomics Platform"/>
            <consortium name="The Broad Institute Genome Sequencing Center for Infectious Disease"/>
            <person name="Wu L."/>
            <person name="Ma J."/>
        </authorList>
    </citation>
    <scope>NUCLEOTIDE SEQUENCE [LARGE SCALE GENOMIC DNA]</scope>
    <source>
        <strain evidence="8">KCTC 42986</strain>
    </source>
</reference>
<keyword evidence="5 6" id="KW-0378">Hydrolase</keyword>
<keyword evidence="8" id="KW-1185">Reference proteome</keyword>
<dbReference type="InterPro" id="IPR019500">
    <property type="entry name" value="Pep_S46"/>
</dbReference>
<dbReference type="RefSeq" id="WP_390332611.1">
    <property type="nucleotide sequence ID" value="NZ_JBHRTP010000072.1"/>
</dbReference>
<dbReference type="Proteomes" id="UP001595530">
    <property type="component" value="Unassembled WGS sequence"/>
</dbReference>
<dbReference type="PANTHER" id="PTHR38469:SF1">
    <property type="entry name" value="PERIPLASMIC PEPTIDASE SUBFAMILY S1B"/>
    <property type="match status" value="1"/>
</dbReference>
<name>A0ABV7F858_9BURK</name>
<dbReference type="InterPro" id="IPR043504">
    <property type="entry name" value="Peptidase_S1_PA_chymotrypsin"/>
</dbReference>
<organism evidence="7 8">
    <name type="scientific">Undibacterium arcticum</name>
    <dbReference type="NCBI Taxonomy" id="1762892"/>
    <lineage>
        <taxon>Bacteria</taxon>
        <taxon>Pseudomonadati</taxon>
        <taxon>Pseudomonadota</taxon>
        <taxon>Betaproteobacteria</taxon>
        <taxon>Burkholderiales</taxon>
        <taxon>Oxalobacteraceae</taxon>
        <taxon>Undibacterium</taxon>
    </lineage>
</organism>
<evidence type="ECO:0000256" key="1">
    <source>
        <dbReference type="ARBA" id="ARBA00010491"/>
    </source>
</evidence>
<dbReference type="EC" id="3.4.14.-" evidence="6"/>
<dbReference type="Pfam" id="PF10459">
    <property type="entry name" value="Peptidase_S46"/>
    <property type="match status" value="1"/>
</dbReference>
<dbReference type="SUPFAM" id="SSF50494">
    <property type="entry name" value="Trypsin-like serine proteases"/>
    <property type="match status" value="1"/>
</dbReference>
<evidence type="ECO:0000256" key="2">
    <source>
        <dbReference type="ARBA" id="ARBA00022438"/>
    </source>
</evidence>
<accession>A0ABV7F858</accession>
<evidence type="ECO:0000256" key="4">
    <source>
        <dbReference type="ARBA" id="ARBA00022729"/>
    </source>
</evidence>
<keyword evidence="3 6" id="KW-0645">Protease</keyword>
<sequence length="685" mass="75719">MRIHWLLAALAIPGITLAAEGMWTLDNLPAKRMQAEYGFTPGGDWVKHVMLGSARIAGGCSASFISKDGLVMTNHHCAAECVEQLSSAQKNYMNDGFMANKREQEVRCPEIELNRLEQIKDVTEQVKSATKGLDGEAFKRAQDAINARLSSECVGSDKDTVRCDVVNLYHGGRYHVYKYHRFQDTRLVWAPERAAAFFGGDPDNFNFPRYDLDISLLRVYENGKPAVIKDYFPFSKNGAQDAEMVFVTGQPGRTQRQLTLSQLATLRDTGLIPRLLQLSELRGVMEQYAKTGPEAARLAEAELFGVENGFKVFKGQLETMLDPALMKKKQEDEAALRRFVASRPDLKTRLGGAWDAIDRVQQAARQLSVPLTMVGRGRGFDSHYFQYARMLVRGADERSKPNGERLPEFTDANTPELEQTLFSTAPVYPDFEKVTLGLSLTKMRESMGADDAFVKQVLGKQAPDQFAAALIDGTKLGDPAVRKALWTGGKDAIASSNDPFIKLALAIDPHARAIRKQFEQDVEAVEQKNSELIAQARFAQQGLDAYPDATFTLRMSYGEVKGWDDAGKKIAPFTTIGGAFERDTGAEPFALPASWHKAKDRLNLAQPFNFVTTNDIIGGNSGSPMINRNGEIVGLIFDGNIHSLGGAFWYDGRINRTVAVHSGAITEMLGKIYGGENLVREMTAH</sequence>
<evidence type="ECO:0000256" key="3">
    <source>
        <dbReference type="ARBA" id="ARBA00022670"/>
    </source>
</evidence>
<dbReference type="PANTHER" id="PTHR38469">
    <property type="entry name" value="PERIPLASMIC PEPTIDASE SUBFAMILY S1B"/>
    <property type="match status" value="1"/>
</dbReference>
<dbReference type="EMBL" id="JBHRTP010000072">
    <property type="protein sequence ID" value="MFC3110278.1"/>
    <property type="molecule type" value="Genomic_DNA"/>
</dbReference>
<gene>
    <name evidence="7" type="ORF">ACFOFO_20320</name>
</gene>
<dbReference type="Gene3D" id="2.40.10.10">
    <property type="entry name" value="Trypsin-like serine proteases"/>
    <property type="match status" value="1"/>
</dbReference>
<dbReference type="InterPro" id="IPR009003">
    <property type="entry name" value="Peptidase_S1_PA"/>
</dbReference>